<dbReference type="EMBL" id="GGFL01011021">
    <property type="protein sequence ID" value="MBW75199.1"/>
    <property type="molecule type" value="Transcribed_RNA"/>
</dbReference>
<reference evidence="1" key="1">
    <citation type="submission" date="2018-01" db="EMBL/GenBank/DDBJ databases">
        <title>An insight into the sialome of Amazonian anophelines.</title>
        <authorList>
            <person name="Ribeiro J.M."/>
            <person name="Scarpassa V."/>
            <person name="Calvo E."/>
        </authorList>
    </citation>
    <scope>NUCLEOTIDE SEQUENCE</scope>
</reference>
<proteinExistence type="predicted"/>
<accession>A0A2M4DCF3</accession>
<name>A0A2M4DCF3_ANODA</name>
<dbReference type="AlphaFoldDB" id="A0A2M4DCF3"/>
<protein>
    <submittedName>
        <fullName evidence="1">Putative secreted protein</fullName>
    </submittedName>
</protein>
<sequence length="83" mass="9356">MDLIWTKTECKLSQVVGARPALLLLLQNCFLLSGSAGGSLVKNSEKLRREAGSRRRVRDDYEQFFSVFPPHFPLRTDTTTPST</sequence>
<organism evidence="1">
    <name type="scientific">Anopheles darlingi</name>
    <name type="common">Mosquito</name>
    <dbReference type="NCBI Taxonomy" id="43151"/>
    <lineage>
        <taxon>Eukaryota</taxon>
        <taxon>Metazoa</taxon>
        <taxon>Ecdysozoa</taxon>
        <taxon>Arthropoda</taxon>
        <taxon>Hexapoda</taxon>
        <taxon>Insecta</taxon>
        <taxon>Pterygota</taxon>
        <taxon>Neoptera</taxon>
        <taxon>Endopterygota</taxon>
        <taxon>Diptera</taxon>
        <taxon>Nematocera</taxon>
        <taxon>Culicoidea</taxon>
        <taxon>Culicidae</taxon>
        <taxon>Anophelinae</taxon>
        <taxon>Anopheles</taxon>
    </lineage>
</organism>
<evidence type="ECO:0000313" key="1">
    <source>
        <dbReference type="EMBL" id="MBW75199.1"/>
    </source>
</evidence>